<feature type="compositionally biased region" description="Polar residues" evidence="1">
    <location>
        <begin position="58"/>
        <end position="68"/>
    </location>
</feature>
<protein>
    <submittedName>
        <fullName evidence="2">Uncharacterized protein</fullName>
    </submittedName>
</protein>
<dbReference type="AlphaFoldDB" id="A0A482WPP0"/>
<gene>
    <name evidence="2" type="ORF">LSTR_LSTR017605</name>
</gene>
<name>A0A482WPP0_LAOST</name>
<dbReference type="EMBL" id="QKKF02028108">
    <property type="protein sequence ID" value="RZF35473.1"/>
    <property type="molecule type" value="Genomic_DNA"/>
</dbReference>
<organism evidence="2 3">
    <name type="scientific">Laodelphax striatellus</name>
    <name type="common">Small brown planthopper</name>
    <name type="synonym">Delphax striatella</name>
    <dbReference type="NCBI Taxonomy" id="195883"/>
    <lineage>
        <taxon>Eukaryota</taxon>
        <taxon>Metazoa</taxon>
        <taxon>Ecdysozoa</taxon>
        <taxon>Arthropoda</taxon>
        <taxon>Hexapoda</taxon>
        <taxon>Insecta</taxon>
        <taxon>Pterygota</taxon>
        <taxon>Neoptera</taxon>
        <taxon>Paraneoptera</taxon>
        <taxon>Hemiptera</taxon>
        <taxon>Auchenorrhyncha</taxon>
        <taxon>Fulgoroidea</taxon>
        <taxon>Delphacidae</taxon>
        <taxon>Criomorphinae</taxon>
        <taxon>Laodelphax</taxon>
    </lineage>
</organism>
<reference evidence="2 3" key="1">
    <citation type="journal article" date="2017" name="Gigascience">
        <title>Genome sequence of the small brown planthopper, Laodelphax striatellus.</title>
        <authorList>
            <person name="Zhu J."/>
            <person name="Jiang F."/>
            <person name="Wang X."/>
            <person name="Yang P."/>
            <person name="Bao Y."/>
            <person name="Zhao W."/>
            <person name="Wang W."/>
            <person name="Lu H."/>
            <person name="Wang Q."/>
            <person name="Cui N."/>
            <person name="Li J."/>
            <person name="Chen X."/>
            <person name="Luo L."/>
            <person name="Yu J."/>
            <person name="Kang L."/>
            <person name="Cui F."/>
        </authorList>
    </citation>
    <scope>NUCLEOTIDE SEQUENCE [LARGE SCALE GENOMIC DNA]</scope>
    <source>
        <strain evidence="2">Lst14</strain>
    </source>
</reference>
<proteinExistence type="predicted"/>
<dbReference type="Proteomes" id="UP000291343">
    <property type="component" value="Unassembled WGS sequence"/>
</dbReference>
<sequence>MPSQPVFHPLEPEVVPTEVPPRTPSHTTVNPTTQLSPDELSPLTSRLMNDTPTDLVTLNGSKISNEPQDSQEKLGSRMDSRMEKMDNRMEGMDSRIKDQ</sequence>
<evidence type="ECO:0000313" key="3">
    <source>
        <dbReference type="Proteomes" id="UP000291343"/>
    </source>
</evidence>
<accession>A0A482WPP0</accession>
<feature type="region of interest" description="Disordered" evidence="1">
    <location>
        <begin position="1"/>
        <end position="41"/>
    </location>
</feature>
<feature type="compositionally biased region" description="Polar residues" evidence="1">
    <location>
        <begin position="25"/>
        <end position="41"/>
    </location>
</feature>
<dbReference type="SMR" id="A0A482WPP0"/>
<feature type="region of interest" description="Disordered" evidence="1">
    <location>
        <begin position="58"/>
        <end position="99"/>
    </location>
</feature>
<feature type="compositionally biased region" description="Basic and acidic residues" evidence="1">
    <location>
        <begin position="70"/>
        <end position="99"/>
    </location>
</feature>
<dbReference type="InParanoid" id="A0A482WPP0"/>
<keyword evidence="3" id="KW-1185">Reference proteome</keyword>
<comment type="caution">
    <text evidence="2">The sequence shown here is derived from an EMBL/GenBank/DDBJ whole genome shotgun (WGS) entry which is preliminary data.</text>
</comment>
<evidence type="ECO:0000256" key="1">
    <source>
        <dbReference type="SAM" id="MobiDB-lite"/>
    </source>
</evidence>
<evidence type="ECO:0000313" key="2">
    <source>
        <dbReference type="EMBL" id="RZF35473.1"/>
    </source>
</evidence>